<protein>
    <submittedName>
        <fullName evidence="1">Wsv423-like protein</fullName>
    </submittedName>
</protein>
<dbReference type="SUPFAM" id="SSF56112">
    <property type="entry name" value="Protein kinase-like (PK-like)"/>
    <property type="match status" value="1"/>
</dbReference>
<organism evidence="1">
    <name type="scientific">Metapenaeus joyneri majanivirus</name>
    <dbReference type="NCBI Taxonomy" id="2984280"/>
    <lineage>
        <taxon>Viruses</taxon>
        <taxon>Viruses incertae sedis</taxon>
        <taxon>Naldaviricetes</taxon>
        <taxon>Nimaviridae</taxon>
    </lineage>
</organism>
<sequence length="567" mass="67103">MKDYNENEPVPPLELVSSFFYKEKPVPSFFNGRELEKENWQQSQKIHFNFVSGVINQNLSNVELINGYVNEILYNYYNYNHNLKKTEENRQKLILNPAYWPVYDDDDDDIYNNNIYYNKKKKKNNILINVTPIYSMIEKLRGDRECIGSYLDLCKDVGLDSEEIKKKNITFLESIEKTVKNESNHVFKIDDGVYYIPKKNSVLKVFNGNSNSLCFWISEIFFGVLLKNNINGIIGINYVYPEILCIEVPFKGLSLDYILSIKKGSKNDTKEEEERNRNRFRFLSKIFETQIKTKREEYFKKMQKMLHNNKFPTEKRATDYRNIPGFRNKIKKYLFKEKNHHNNKFSTTTVAAAAKAAKAASSTLMMLGTQQQHDKETEIIINEIIKERKIHFFKNFPYIIGEMLNILTRLRNQNLIHLDIKVDNFVLDLKTSAPHLIDCDLLSVRSRHYQCSISEDIQEDYQKGFYPHSPPEFFYNKDCCWGKSMTYSFAYLLMIIYFNINDEFYKSVLNPLFQNEIYLKWFEKARQRTIGNRPDFKELFDIMKFSFKLSDEGKTKFETGVISPIKG</sequence>
<dbReference type="InterPro" id="IPR011009">
    <property type="entry name" value="Kinase-like_dom_sf"/>
</dbReference>
<proteinExistence type="predicted"/>
<evidence type="ECO:0000313" key="1">
    <source>
        <dbReference type="EMBL" id="BDT62792.1"/>
    </source>
</evidence>
<reference evidence="1" key="1">
    <citation type="submission" date="2022-10" db="EMBL/GenBank/DDBJ databases">
        <title>Genome sequences of endogenous nimaviruses in decapod crustaceans.</title>
        <authorList>
            <person name="Kawato S."/>
            <person name="Nozaki R."/>
            <person name="Kondo H."/>
            <person name="Hirono I."/>
        </authorList>
    </citation>
    <scope>NUCLEOTIDE SEQUENCE</scope>
    <source>
        <strain evidence="1">Tokushima2020</strain>
    </source>
</reference>
<name>A0A9C7EYT4_9VIRU</name>
<dbReference type="EMBL" id="LC738878">
    <property type="protein sequence ID" value="BDT62792.1"/>
    <property type="molecule type" value="Genomic_DNA"/>
</dbReference>
<accession>A0A9C7EYT4</accession>
<dbReference type="Gene3D" id="1.10.510.10">
    <property type="entry name" value="Transferase(Phosphotransferase) domain 1"/>
    <property type="match status" value="1"/>
</dbReference>